<evidence type="ECO:0000256" key="1">
    <source>
        <dbReference type="SAM" id="MobiDB-lite"/>
    </source>
</evidence>
<organism evidence="2">
    <name type="scientific">marine sediment metagenome</name>
    <dbReference type="NCBI Taxonomy" id="412755"/>
    <lineage>
        <taxon>unclassified sequences</taxon>
        <taxon>metagenomes</taxon>
        <taxon>ecological metagenomes</taxon>
    </lineage>
</organism>
<reference evidence="2" key="1">
    <citation type="journal article" date="2014" name="Front. Microbiol.">
        <title>High frequency of phylogenetically diverse reductive dehalogenase-homologous genes in deep subseafloor sedimentary metagenomes.</title>
        <authorList>
            <person name="Kawai M."/>
            <person name="Futagami T."/>
            <person name="Toyoda A."/>
            <person name="Takaki Y."/>
            <person name="Nishi S."/>
            <person name="Hori S."/>
            <person name="Arai W."/>
            <person name="Tsubouchi T."/>
            <person name="Morono Y."/>
            <person name="Uchiyama I."/>
            <person name="Ito T."/>
            <person name="Fujiyama A."/>
            <person name="Inagaki F."/>
            <person name="Takami H."/>
        </authorList>
    </citation>
    <scope>NUCLEOTIDE SEQUENCE</scope>
    <source>
        <strain evidence="2">Expedition CK06-06</strain>
    </source>
</reference>
<feature type="region of interest" description="Disordered" evidence="1">
    <location>
        <begin position="130"/>
        <end position="149"/>
    </location>
</feature>
<dbReference type="AlphaFoldDB" id="X0RJW1"/>
<sequence>MGSLSGTGIAVVNKFTTGNFSFRHQGRQLKKSATDTDIPNIVTSAEPVRAIGSGSIVSNSGVVTYYEELVVGMTLPGRVVDARAPREDLVQDRTLKVDLAGNTTQAIIPTSLSPDKPQEHTVNTGRRIVRRNSASDDGSSTGGLIDRIG</sequence>
<dbReference type="EMBL" id="BARS01003844">
    <property type="protein sequence ID" value="GAF69078.1"/>
    <property type="molecule type" value="Genomic_DNA"/>
</dbReference>
<comment type="caution">
    <text evidence="2">The sequence shown here is derived from an EMBL/GenBank/DDBJ whole genome shotgun (WGS) entry which is preliminary data.</text>
</comment>
<name>X0RJW1_9ZZZZ</name>
<gene>
    <name evidence="2" type="ORF">S01H1_07454</name>
</gene>
<protein>
    <submittedName>
        <fullName evidence="2">Uncharacterized protein</fullName>
    </submittedName>
</protein>
<evidence type="ECO:0000313" key="2">
    <source>
        <dbReference type="EMBL" id="GAF69078.1"/>
    </source>
</evidence>
<accession>X0RJW1</accession>
<proteinExistence type="predicted"/>